<evidence type="ECO:0000256" key="5">
    <source>
        <dbReference type="ARBA" id="ARBA00022801"/>
    </source>
</evidence>
<dbReference type="Gene3D" id="2.70.70.10">
    <property type="entry name" value="Glucose Permease (Domain IIA)"/>
    <property type="match status" value="1"/>
</dbReference>
<dbReference type="InterPro" id="IPR054512">
    <property type="entry name" value="NMB0315-like_N"/>
</dbReference>
<dbReference type="GO" id="GO:0004222">
    <property type="term" value="F:metalloendopeptidase activity"/>
    <property type="evidence" value="ECO:0007669"/>
    <property type="project" value="TreeGrafter"/>
</dbReference>
<dbReference type="AlphaFoldDB" id="A0A6N4E4E7"/>
<dbReference type="PANTHER" id="PTHR21666">
    <property type="entry name" value="PEPTIDASE-RELATED"/>
    <property type="match status" value="1"/>
</dbReference>
<dbReference type="InterPro" id="IPR050570">
    <property type="entry name" value="Cell_wall_metabolism_enzyme"/>
</dbReference>
<evidence type="ECO:0000259" key="9">
    <source>
        <dbReference type="Pfam" id="PF19425"/>
    </source>
</evidence>
<feature type="domain" description="Csd3-like second N-terminal" evidence="9">
    <location>
        <begin position="92"/>
        <end position="212"/>
    </location>
</feature>
<dbReference type="Pfam" id="PF19425">
    <property type="entry name" value="Csd3_N2"/>
    <property type="match status" value="1"/>
</dbReference>
<dbReference type="InterPro" id="IPR016047">
    <property type="entry name" value="M23ase_b-sheet_dom"/>
</dbReference>
<dbReference type="GO" id="GO:0006508">
    <property type="term" value="P:proteolysis"/>
    <property type="evidence" value="ECO:0007669"/>
    <property type="project" value="UniProtKB-KW"/>
</dbReference>
<evidence type="ECO:0000259" key="10">
    <source>
        <dbReference type="Pfam" id="PF22310"/>
    </source>
</evidence>
<evidence type="ECO:0000313" key="11">
    <source>
        <dbReference type="EMBL" id="PUE05423.1"/>
    </source>
</evidence>
<keyword evidence="7" id="KW-0482">Metalloprotease</keyword>
<dbReference type="SUPFAM" id="SSF51261">
    <property type="entry name" value="Duplicated hybrid motif"/>
    <property type="match status" value="1"/>
</dbReference>
<dbReference type="FunFam" id="2.70.70.10:FF:000002">
    <property type="entry name" value="Murein DD-endopeptidase MepM"/>
    <property type="match status" value="1"/>
</dbReference>
<dbReference type="GO" id="GO:0046872">
    <property type="term" value="F:metal ion binding"/>
    <property type="evidence" value="ECO:0007669"/>
    <property type="project" value="UniProtKB-KW"/>
</dbReference>
<feature type="domain" description="DD-carboxypeptidase/endopeptidase Mpg-like N-terminal" evidence="10">
    <location>
        <begin position="2"/>
        <end position="61"/>
    </location>
</feature>
<organism evidence="11 12">
    <name type="scientific">Candidatus Sedimenticola endophacoides</name>
    <dbReference type="NCBI Taxonomy" id="2548426"/>
    <lineage>
        <taxon>Bacteria</taxon>
        <taxon>Pseudomonadati</taxon>
        <taxon>Pseudomonadota</taxon>
        <taxon>Gammaproteobacteria</taxon>
        <taxon>Chromatiales</taxon>
        <taxon>Sedimenticolaceae</taxon>
        <taxon>Sedimenticola</taxon>
    </lineage>
</organism>
<name>A0A6N4E4E7_9GAMM</name>
<dbReference type="CDD" id="cd12797">
    <property type="entry name" value="M23_peptidase"/>
    <property type="match status" value="1"/>
</dbReference>
<keyword evidence="3" id="KW-0645">Protease</keyword>
<evidence type="ECO:0000256" key="3">
    <source>
        <dbReference type="ARBA" id="ARBA00022670"/>
    </source>
</evidence>
<evidence type="ECO:0000256" key="2">
    <source>
        <dbReference type="ARBA" id="ARBA00004196"/>
    </source>
</evidence>
<keyword evidence="6" id="KW-0862">Zinc</keyword>
<dbReference type="Pfam" id="PF22310">
    <property type="entry name" value="NMB0315_dom_I"/>
    <property type="match status" value="1"/>
</dbReference>
<dbReference type="EMBL" id="PQCO01000079">
    <property type="protein sequence ID" value="PUE05423.1"/>
    <property type="molecule type" value="Genomic_DNA"/>
</dbReference>
<feature type="domain" description="M23ase beta-sheet core" evidence="8">
    <location>
        <begin position="225"/>
        <end position="321"/>
    </location>
</feature>
<evidence type="ECO:0000256" key="7">
    <source>
        <dbReference type="ARBA" id="ARBA00023049"/>
    </source>
</evidence>
<dbReference type="Gene3D" id="3.10.450.350">
    <property type="match status" value="2"/>
</dbReference>
<keyword evidence="4" id="KW-0479">Metal-binding</keyword>
<dbReference type="GO" id="GO:0030313">
    <property type="term" value="C:cell envelope"/>
    <property type="evidence" value="ECO:0007669"/>
    <property type="project" value="UniProtKB-SubCell"/>
</dbReference>
<protein>
    <submittedName>
        <fullName evidence="11">Peptidase M23</fullName>
    </submittedName>
</protein>
<keyword evidence="5" id="KW-0378">Hydrolase</keyword>
<comment type="cofactor">
    <cofactor evidence="1">
        <name>Zn(2+)</name>
        <dbReference type="ChEBI" id="CHEBI:29105"/>
    </cofactor>
</comment>
<dbReference type="Pfam" id="PF01551">
    <property type="entry name" value="Peptidase_M23"/>
    <property type="match status" value="1"/>
</dbReference>
<gene>
    <name evidence="11" type="ORF">C3L24_01215</name>
</gene>
<reference evidence="11 12" key="1">
    <citation type="submission" date="2018-01" db="EMBL/GenBank/DDBJ databases">
        <title>Novel co-symbiosis in the lucinid bivalve Phacoides pectinatus.</title>
        <authorList>
            <person name="Lim S.J."/>
            <person name="Davis B.G."/>
            <person name="Gill D.E."/>
            <person name="Engel A.S."/>
            <person name="Anderson L.C."/>
            <person name="Campbell B.J."/>
        </authorList>
    </citation>
    <scope>NUCLEOTIDE SEQUENCE [LARGE SCALE GENOMIC DNA]</scope>
    <source>
        <strain evidence="11">N3_P5</strain>
    </source>
</reference>
<evidence type="ECO:0000256" key="4">
    <source>
        <dbReference type="ARBA" id="ARBA00022723"/>
    </source>
</evidence>
<accession>A0A6N4E4E7</accession>
<evidence type="ECO:0000256" key="6">
    <source>
        <dbReference type="ARBA" id="ARBA00022833"/>
    </source>
</evidence>
<dbReference type="Proteomes" id="UP000250928">
    <property type="component" value="Unassembled WGS sequence"/>
</dbReference>
<evidence type="ECO:0000259" key="8">
    <source>
        <dbReference type="Pfam" id="PF01551"/>
    </source>
</evidence>
<dbReference type="InterPro" id="IPR045834">
    <property type="entry name" value="Csd3_N2"/>
</dbReference>
<dbReference type="InterPro" id="IPR011055">
    <property type="entry name" value="Dup_hybrid_motif"/>
</dbReference>
<evidence type="ECO:0000256" key="1">
    <source>
        <dbReference type="ARBA" id="ARBA00001947"/>
    </source>
</evidence>
<proteinExistence type="predicted"/>
<sequence length="367" mass="40563">MEERVGDGDSLALIFKRLGLSPGLLHRIVNSSEEAKQLANIRPGQALKVRLGEDDGFRELRLIYNPVRQLRILDEEGELKAQTVSQALETRTAQISGSITDSLYQSAQRVGMDDALIMELASIFAWDINFALDIRSGDRFTLLYEERLLDGKKYTNGDILAAEFVNRGRTVRAVRYEDETGQANYFTPDGKSMRKAFLRAPVDFRRISSKFKRSRLHPVHGVKRPHRGVDYAAAVGTPIVTTGDGKVVFRGTKGGYGKTVIIQHGSQYSTLYGHMSRYNRKVKSGSRVKQGQVIGYVGATGVATGAHLHYEFRVNGAHRNPLTVKLPAAEPIASKYQKDFETKSAPLLAQLALAGNTLLAQAEQSGE</sequence>
<evidence type="ECO:0000313" key="12">
    <source>
        <dbReference type="Proteomes" id="UP000250928"/>
    </source>
</evidence>
<dbReference type="PANTHER" id="PTHR21666:SF288">
    <property type="entry name" value="CELL DIVISION PROTEIN YTFB"/>
    <property type="match status" value="1"/>
</dbReference>
<comment type="caution">
    <text evidence="11">The sequence shown here is derived from an EMBL/GenBank/DDBJ whole genome shotgun (WGS) entry which is preliminary data.</text>
</comment>
<comment type="subcellular location">
    <subcellularLocation>
        <location evidence="2">Cell envelope</location>
    </subcellularLocation>
</comment>